<proteinExistence type="predicted"/>
<dbReference type="InterPro" id="IPR007420">
    <property type="entry name" value="DUF465"/>
</dbReference>
<comment type="caution">
    <text evidence="1">The sequence shown here is derived from an EMBL/GenBank/DDBJ whole genome shotgun (WGS) entry which is preliminary data.</text>
</comment>
<dbReference type="RefSeq" id="WP_379953843.1">
    <property type="nucleotide sequence ID" value="NZ_JAUYVI010000001.1"/>
</dbReference>
<evidence type="ECO:0000313" key="2">
    <source>
        <dbReference type="Proteomes" id="UP001230156"/>
    </source>
</evidence>
<reference evidence="2" key="1">
    <citation type="submission" date="2023-08" db="EMBL/GenBank/DDBJ databases">
        <title>Rhodospirillaceae gen. nov., a novel taxon isolated from the Yangtze River Yuezi River estuary sludge.</title>
        <authorList>
            <person name="Ruan L."/>
        </authorList>
    </citation>
    <scope>NUCLEOTIDE SEQUENCE [LARGE SCALE GENOMIC DNA]</scope>
    <source>
        <strain evidence="2">R-7</strain>
    </source>
</reference>
<organism evidence="1 2">
    <name type="scientific">Dongia sedimenti</name>
    <dbReference type="NCBI Taxonomy" id="3064282"/>
    <lineage>
        <taxon>Bacteria</taxon>
        <taxon>Pseudomonadati</taxon>
        <taxon>Pseudomonadota</taxon>
        <taxon>Alphaproteobacteria</taxon>
        <taxon>Rhodospirillales</taxon>
        <taxon>Dongiaceae</taxon>
        <taxon>Dongia</taxon>
    </lineage>
</organism>
<dbReference type="EMBL" id="JAUYVI010000001">
    <property type="protein sequence ID" value="MDQ7246451.1"/>
    <property type="molecule type" value="Genomic_DNA"/>
</dbReference>
<gene>
    <name evidence="1" type="ORF">Q8A70_02180</name>
</gene>
<dbReference type="InterPro" id="IPR038444">
    <property type="entry name" value="DUF465_sf"/>
</dbReference>
<accession>A0ABU0YFF5</accession>
<dbReference type="Proteomes" id="UP001230156">
    <property type="component" value="Unassembled WGS sequence"/>
</dbReference>
<evidence type="ECO:0000313" key="1">
    <source>
        <dbReference type="EMBL" id="MDQ7246451.1"/>
    </source>
</evidence>
<name>A0ABU0YFF5_9PROT</name>
<dbReference type="Gene3D" id="6.10.280.50">
    <property type="match status" value="1"/>
</dbReference>
<protein>
    <submittedName>
        <fullName evidence="1">YdcH family protein</fullName>
    </submittedName>
</protein>
<sequence>MNAEPHLESLKIKHADLDAKIAAEECRPHPDDEIIHDLKKQKLRIKDTLFGLQRHAGR</sequence>
<dbReference type="Pfam" id="PF04325">
    <property type="entry name" value="DUF465"/>
    <property type="match status" value="1"/>
</dbReference>
<keyword evidence="2" id="KW-1185">Reference proteome</keyword>